<protein>
    <submittedName>
        <fullName evidence="1">Uncharacterized protein</fullName>
    </submittedName>
</protein>
<evidence type="ECO:0000313" key="3">
    <source>
        <dbReference type="EMBL" id="HAE2913540.1"/>
    </source>
</evidence>
<dbReference type="EMBL" id="AALLSV010000002">
    <property type="protein sequence ID" value="EDA9400700.1"/>
    <property type="molecule type" value="Genomic_DNA"/>
</dbReference>
<organism evidence="1">
    <name type="scientific">Salmonella enterica subsp. enterica serovar Braenderup</name>
    <dbReference type="NCBI Taxonomy" id="149391"/>
    <lineage>
        <taxon>Bacteria</taxon>
        <taxon>Pseudomonadati</taxon>
        <taxon>Pseudomonadota</taxon>
        <taxon>Gammaproteobacteria</taxon>
        <taxon>Enterobacterales</taxon>
        <taxon>Enterobacteriaceae</taxon>
        <taxon>Salmonella</taxon>
    </lineage>
</organism>
<accession>A0A5J1Y2H3</accession>
<evidence type="ECO:0000313" key="2">
    <source>
        <dbReference type="EMBL" id="EDH0978433.1"/>
    </source>
</evidence>
<reference evidence="3" key="3">
    <citation type="submission" date="2018-07" db="EMBL/GenBank/DDBJ databases">
        <authorList>
            <consortium name="NCBI Pathogen Detection Project"/>
        </authorList>
    </citation>
    <scope>NUCLEOTIDE SEQUENCE</scope>
    <source>
        <strain evidence="3">11-2318</strain>
        <strain evidence="5">13-2733</strain>
        <strain evidence="4">13-2740</strain>
    </source>
</reference>
<sequence length="91" mass="10293">MRRAGSLKAFHCRFKVVGNNSGMSHVGSPLRFNLRRFCRAGHNNTIHCRCGKNGTNSTQNPAGQRKVSGKPYSLFVFLLITIHYCSLKRKR</sequence>
<reference evidence="1" key="2">
    <citation type="submission" date="2018-07" db="EMBL/GenBank/DDBJ databases">
        <authorList>
            <person name="Ashton P.M."/>
            <person name="Dallman T."/>
            <person name="Nair S."/>
            <person name="De Pinna E."/>
            <person name="Peters T."/>
            <person name="Grant K."/>
        </authorList>
    </citation>
    <scope>NUCLEOTIDE SEQUENCE</scope>
    <source>
        <strain evidence="1">236276</strain>
    </source>
</reference>
<evidence type="ECO:0000313" key="1">
    <source>
        <dbReference type="EMBL" id="EDA9400700.1"/>
    </source>
</evidence>
<dbReference type="EMBL" id="DAASRW010000006">
    <property type="protein sequence ID" value="HAE6747166.1"/>
    <property type="molecule type" value="Genomic_DNA"/>
</dbReference>
<name>A0A5J1Y2H3_SALET</name>
<reference evidence="3" key="1">
    <citation type="journal article" date="2018" name="Genome Biol.">
        <title>SKESA: strategic k-mer extension for scrupulous assemblies.</title>
        <authorList>
            <person name="Souvorov A."/>
            <person name="Agarwala R."/>
            <person name="Lipman D.J."/>
        </authorList>
    </citation>
    <scope>NUCLEOTIDE SEQUENCE</scope>
    <source>
        <strain evidence="3">11-2318</strain>
        <strain evidence="5">13-2733</strain>
        <strain evidence="4">13-2740</strain>
    </source>
</reference>
<dbReference type="AlphaFoldDB" id="A0A5J1Y2H3"/>
<evidence type="ECO:0000313" key="4">
    <source>
        <dbReference type="EMBL" id="HAE6747166.1"/>
    </source>
</evidence>
<comment type="caution">
    <text evidence="1">The sequence shown here is derived from an EMBL/GenBank/DDBJ whole genome shotgun (WGS) entry which is preliminary data.</text>
</comment>
<dbReference type="EMBL" id="DAARLP010000004">
    <property type="protein sequence ID" value="HAE2913540.1"/>
    <property type="molecule type" value="Genomic_DNA"/>
</dbReference>
<dbReference type="EMBL" id="DAATPN010000004">
    <property type="protein sequence ID" value="HAE9561304.1"/>
    <property type="molecule type" value="Genomic_DNA"/>
</dbReference>
<proteinExistence type="predicted"/>
<gene>
    <name evidence="1" type="ORF">A4W49_04020</name>
    <name evidence="3" type="ORF">G3408_002673</name>
    <name evidence="4" type="ORF">G4L02_002910</name>
    <name evidence="5" type="ORF">G4Y23_002031</name>
    <name evidence="2" type="ORF">GCZ77_09560</name>
</gene>
<reference evidence="2" key="4">
    <citation type="submission" date="2019-10" db="EMBL/GenBank/DDBJ databases">
        <authorList>
            <consortium name="Veterinary Laboratory Investigation and Response Network"/>
        </authorList>
    </citation>
    <scope>NUCLEOTIDE SEQUENCE</scope>
    <source>
        <strain evidence="2">SAL-19-VL-WA-IL-0012</strain>
    </source>
</reference>
<dbReference type="EMBL" id="AAMGJL010000003">
    <property type="protein sequence ID" value="EDH0978433.1"/>
    <property type="molecule type" value="Genomic_DNA"/>
</dbReference>
<evidence type="ECO:0000313" key="5">
    <source>
        <dbReference type="EMBL" id="HAE9561304.1"/>
    </source>
</evidence>